<dbReference type="PANTHER" id="PTHR36838:SF1">
    <property type="entry name" value="SLR1864 PROTEIN"/>
    <property type="match status" value="1"/>
</dbReference>
<feature type="transmembrane region" description="Helical" evidence="7">
    <location>
        <begin position="6"/>
        <end position="26"/>
    </location>
</feature>
<feature type="transmembrane region" description="Helical" evidence="7">
    <location>
        <begin position="236"/>
        <end position="258"/>
    </location>
</feature>
<keyword evidence="2" id="KW-0813">Transport</keyword>
<name>A0ABX9I5H2_9LACO</name>
<feature type="transmembrane region" description="Helical" evidence="7">
    <location>
        <begin position="35"/>
        <end position="56"/>
    </location>
</feature>
<evidence type="ECO:0000256" key="1">
    <source>
        <dbReference type="ARBA" id="ARBA00004141"/>
    </source>
</evidence>
<protein>
    <recommendedName>
        <fullName evidence="10">Malate permease</fullName>
    </recommendedName>
</protein>
<feature type="transmembrane region" description="Helical" evidence="7">
    <location>
        <begin position="68"/>
        <end position="90"/>
    </location>
</feature>
<dbReference type="EMBL" id="QRAY01000009">
    <property type="protein sequence ID" value="RDS59380.1"/>
    <property type="molecule type" value="Genomic_DNA"/>
</dbReference>
<evidence type="ECO:0008006" key="10">
    <source>
        <dbReference type="Google" id="ProtNLM"/>
    </source>
</evidence>
<feature type="transmembrane region" description="Helical" evidence="7">
    <location>
        <begin position="102"/>
        <end position="125"/>
    </location>
</feature>
<comment type="caution">
    <text evidence="8">The sequence shown here is derived from an EMBL/GenBank/DDBJ whole genome shotgun (WGS) entry which is preliminary data.</text>
</comment>
<evidence type="ECO:0000313" key="8">
    <source>
        <dbReference type="EMBL" id="RDS59380.1"/>
    </source>
</evidence>
<evidence type="ECO:0000256" key="5">
    <source>
        <dbReference type="ARBA" id="ARBA00022989"/>
    </source>
</evidence>
<proteinExistence type="predicted"/>
<dbReference type="Proteomes" id="UP000254492">
    <property type="component" value="Unassembled WGS sequence"/>
</dbReference>
<feature type="transmembrane region" description="Helical" evidence="7">
    <location>
        <begin position="204"/>
        <end position="224"/>
    </location>
</feature>
<dbReference type="InterPro" id="IPR004776">
    <property type="entry name" value="Mem_transp_PIN-like"/>
</dbReference>
<keyword evidence="6 7" id="KW-0472">Membrane</keyword>
<comment type="subcellular location">
    <subcellularLocation>
        <location evidence="1">Membrane</location>
        <topology evidence="1">Multi-pass membrane protein</topology>
    </subcellularLocation>
</comment>
<organism evidence="8 9">
    <name type="scientific">Weissella thailandensis</name>
    <dbReference type="NCBI Taxonomy" id="89061"/>
    <lineage>
        <taxon>Bacteria</taxon>
        <taxon>Bacillati</taxon>
        <taxon>Bacillota</taxon>
        <taxon>Bacilli</taxon>
        <taxon>Lactobacillales</taxon>
        <taxon>Lactobacillaceae</taxon>
        <taxon>Weissella</taxon>
    </lineage>
</organism>
<dbReference type="PANTHER" id="PTHR36838">
    <property type="entry name" value="AUXIN EFFLUX CARRIER FAMILY PROTEIN"/>
    <property type="match status" value="1"/>
</dbReference>
<feature type="transmembrane region" description="Helical" evidence="7">
    <location>
        <begin position="303"/>
        <end position="322"/>
    </location>
</feature>
<reference evidence="8 9" key="1">
    <citation type="submission" date="2018-07" db="EMBL/GenBank/DDBJ databases">
        <title>Genome-based reclassification of Weissella jogaejeotgali as Weissella thailandensis.</title>
        <authorList>
            <person name="Chun J."/>
            <person name="Kim B.-Y."/>
            <person name="Kwak M.-J."/>
        </authorList>
    </citation>
    <scope>NUCLEOTIDE SEQUENCE [LARGE SCALE GENOMIC DNA]</scope>
    <source>
        <strain evidence="8 9">KCTC 3751</strain>
    </source>
</reference>
<evidence type="ECO:0000256" key="6">
    <source>
        <dbReference type="ARBA" id="ARBA00023136"/>
    </source>
</evidence>
<dbReference type="Pfam" id="PF03547">
    <property type="entry name" value="Mem_trans"/>
    <property type="match status" value="2"/>
</dbReference>
<feature type="transmembrane region" description="Helical" evidence="7">
    <location>
        <begin position="173"/>
        <end position="192"/>
    </location>
</feature>
<accession>A0ABX9I5H2</accession>
<sequence>MLSTFFISLNSVLIIITVIIIGFLIGKSRIVSPNFINDVSTIVVNVALPISVFISAQNYITRQNFSTLLIGFILSMISIGTCFLIAIPIGRALHLQKDRKSLFTNAFVNANTLFVGLPLNIALFGNKSLPYFLAYFVANTITTWGIGVKLIYKDNPDAIANYPTSLWRRFINFFTPPMWGFVIGIICFFVNIKLPVDGFLYQSFNYVANTVTPLSLIFLGLQLAKTKLAAMKVEKIDLIAQFGKFIMAPLMMSLVLWVNQLLGWVTLPDLFTKTLLIQSITPMLTVLPMLAEQNNMDVEFSTRVLTESIFIFPFAVVLIMLVI</sequence>
<evidence type="ECO:0000256" key="2">
    <source>
        <dbReference type="ARBA" id="ARBA00022448"/>
    </source>
</evidence>
<keyword evidence="4 7" id="KW-0812">Transmembrane</keyword>
<keyword evidence="5 7" id="KW-1133">Transmembrane helix</keyword>
<evidence type="ECO:0000313" key="9">
    <source>
        <dbReference type="Proteomes" id="UP000254492"/>
    </source>
</evidence>
<dbReference type="RefSeq" id="WP_115471081.1">
    <property type="nucleotide sequence ID" value="NZ_BJEC01000008.1"/>
</dbReference>
<evidence type="ECO:0000256" key="3">
    <source>
        <dbReference type="ARBA" id="ARBA00022475"/>
    </source>
</evidence>
<keyword evidence="3" id="KW-1003">Cell membrane</keyword>
<gene>
    <name evidence="8" type="ORF">DWV05_05695</name>
</gene>
<evidence type="ECO:0000256" key="7">
    <source>
        <dbReference type="SAM" id="Phobius"/>
    </source>
</evidence>
<evidence type="ECO:0000256" key="4">
    <source>
        <dbReference type="ARBA" id="ARBA00022692"/>
    </source>
</evidence>
<feature type="transmembrane region" description="Helical" evidence="7">
    <location>
        <begin position="131"/>
        <end position="152"/>
    </location>
</feature>
<keyword evidence="9" id="KW-1185">Reference proteome</keyword>